<protein>
    <submittedName>
        <fullName evidence="4">Modification methylase BanI</fullName>
        <ecNumber evidence="4">2.1.1.37</ecNumber>
    </submittedName>
</protein>
<dbReference type="GO" id="GO:0032259">
    <property type="term" value="P:methylation"/>
    <property type="evidence" value="ECO:0007669"/>
    <property type="project" value="UniProtKB-KW"/>
</dbReference>
<dbReference type="PATRIC" id="fig|36847.3.peg.964"/>
<dbReference type="InterPro" id="IPR001525">
    <property type="entry name" value="C5_MeTfrase"/>
</dbReference>
<evidence type="ECO:0000313" key="4">
    <source>
        <dbReference type="EMBL" id="KXL53587.1"/>
    </source>
</evidence>
<dbReference type="Pfam" id="PF00145">
    <property type="entry name" value="DNA_methylase"/>
    <property type="match status" value="1"/>
</dbReference>
<dbReference type="AlphaFoldDB" id="A0A136WGJ0"/>
<dbReference type="STRING" id="36847.CLNEO_08130"/>
<gene>
    <name evidence="4" type="primary">banIM_1</name>
    <name evidence="4" type="ORF">CLNEO_08130</name>
</gene>
<sequence length="473" mass="52214">MQEEERQITLSDLDTSFGKMSLEHFQVQTEKTSMRSLKKPQELQTATYLYLDLREGYGNLLGAYWDMNSPLLGEFSMLNTGVSPKDVKESFLSQILEDTPLPKYYLSKTACLGILRRARVRGKELPKQLKIALEIQGEDERAEEDSNDNMITEYKAYHINQRNEGIDLNGISGALMATQNMQMQTFVTEPMLCLNDQGGDRMDITENITSTLRASMGGNQPIVMATQQGGAEICFDLCPTITSAAGTSGNNQPVLFDNHAKDCRYNGPLNVAPTISATYGTGGNNVPLVSKPIDSDSYCIAGNTIDRQDHNGGNGCGFQENISYTLTTSDIHAVCYPPKTYQDIVGALCVGDEKGNGNQYVSQDKCIVDCEKMMFGQSEFANYKEGCATLRAEGGDNGGGSENLVTTKNLVRRLTPMECERLQGFPDGWTKIEKSSDSARYKALGNSVAIPCVDFIMQGIAYFLRKFKHEVEE</sequence>
<proteinExistence type="predicted"/>
<keyword evidence="3" id="KW-0680">Restriction system</keyword>
<dbReference type="GO" id="GO:0003886">
    <property type="term" value="F:DNA (cytosine-5-)-methyltransferase activity"/>
    <property type="evidence" value="ECO:0007669"/>
    <property type="project" value="UniProtKB-EC"/>
</dbReference>
<evidence type="ECO:0000256" key="2">
    <source>
        <dbReference type="ARBA" id="ARBA00022679"/>
    </source>
</evidence>
<name>A0A136WGJ0_9FIRM</name>
<dbReference type="Gene3D" id="3.90.120.10">
    <property type="entry name" value="DNA Methylase, subunit A, domain 2"/>
    <property type="match status" value="1"/>
</dbReference>
<keyword evidence="2 4" id="KW-0808">Transferase</keyword>
<dbReference type="REBASE" id="149816">
    <property type="entry name" value="M.CneX4ORF8130P"/>
</dbReference>
<keyword evidence="5" id="KW-1185">Reference proteome</keyword>
<dbReference type="SUPFAM" id="SSF53335">
    <property type="entry name" value="S-adenosyl-L-methionine-dependent methyltransferases"/>
    <property type="match status" value="1"/>
</dbReference>
<organism evidence="4 5">
    <name type="scientific">Anaerotignum neopropionicum</name>
    <dbReference type="NCBI Taxonomy" id="36847"/>
    <lineage>
        <taxon>Bacteria</taxon>
        <taxon>Bacillati</taxon>
        <taxon>Bacillota</taxon>
        <taxon>Clostridia</taxon>
        <taxon>Lachnospirales</taxon>
        <taxon>Anaerotignaceae</taxon>
        <taxon>Anaerotignum</taxon>
    </lineage>
</organism>
<dbReference type="InterPro" id="IPR029063">
    <property type="entry name" value="SAM-dependent_MTases_sf"/>
</dbReference>
<comment type="caution">
    <text evidence="4">The sequence shown here is derived from an EMBL/GenBank/DDBJ whole genome shotgun (WGS) entry which is preliminary data.</text>
</comment>
<dbReference type="GO" id="GO:0009307">
    <property type="term" value="P:DNA restriction-modification system"/>
    <property type="evidence" value="ECO:0007669"/>
    <property type="project" value="UniProtKB-KW"/>
</dbReference>
<evidence type="ECO:0000256" key="3">
    <source>
        <dbReference type="ARBA" id="ARBA00022747"/>
    </source>
</evidence>
<evidence type="ECO:0000256" key="1">
    <source>
        <dbReference type="ARBA" id="ARBA00022603"/>
    </source>
</evidence>
<evidence type="ECO:0000313" key="5">
    <source>
        <dbReference type="Proteomes" id="UP000070539"/>
    </source>
</evidence>
<dbReference type="EMBL" id="LRVM01000002">
    <property type="protein sequence ID" value="KXL53587.1"/>
    <property type="molecule type" value="Genomic_DNA"/>
</dbReference>
<dbReference type="EC" id="2.1.1.37" evidence="4"/>
<accession>A0A136WGJ0</accession>
<reference evidence="4 5" key="1">
    <citation type="submission" date="2016-01" db="EMBL/GenBank/DDBJ databases">
        <title>Genome sequence of Clostridium neopropionicum X4, DSM-3847.</title>
        <authorList>
            <person name="Poehlein A."/>
            <person name="Beck M.H."/>
            <person name="Bengelsdorf F.R."/>
            <person name="Daniel R."/>
            <person name="Duerre P."/>
        </authorList>
    </citation>
    <scope>NUCLEOTIDE SEQUENCE [LARGE SCALE GENOMIC DNA]</scope>
    <source>
        <strain evidence="4 5">DSM-3847</strain>
    </source>
</reference>
<keyword evidence="1 4" id="KW-0489">Methyltransferase</keyword>
<dbReference type="Proteomes" id="UP000070539">
    <property type="component" value="Unassembled WGS sequence"/>
</dbReference>